<feature type="domain" description="NAD-dependent epimerase/dehydratase" evidence="1">
    <location>
        <begin position="3"/>
        <end position="230"/>
    </location>
</feature>
<keyword evidence="2" id="KW-0456">Lyase</keyword>
<comment type="caution">
    <text evidence="2">The sequence shown here is derived from an EMBL/GenBank/DDBJ whole genome shotgun (WGS) entry which is preliminary data.</text>
</comment>
<dbReference type="GO" id="GO:0008460">
    <property type="term" value="F:dTDP-glucose 4,6-dehydratase activity"/>
    <property type="evidence" value="ECO:0007669"/>
    <property type="project" value="UniProtKB-EC"/>
</dbReference>
<dbReference type="InterPro" id="IPR051783">
    <property type="entry name" value="NAD(P)-dependent_oxidoreduct"/>
</dbReference>
<evidence type="ECO:0000259" key="1">
    <source>
        <dbReference type="Pfam" id="PF01370"/>
    </source>
</evidence>
<dbReference type="EMBL" id="SJPY01000004">
    <property type="protein sequence ID" value="TWU41483.1"/>
    <property type="molecule type" value="Genomic_DNA"/>
</dbReference>
<dbReference type="PANTHER" id="PTHR48079">
    <property type="entry name" value="PROTEIN YEEZ"/>
    <property type="match status" value="1"/>
</dbReference>
<protein>
    <submittedName>
        <fullName evidence="2">dTDP-glucose 4,6-dehydratase</fullName>
        <ecNumber evidence="2">4.2.1.46</ecNumber>
    </submittedName>
</protein>
<dbReference type="OrthoDB" id="9811743at2"/>
<dbReference type="InterPro" id="IPR001509">
    <property type="entry name" value="Epimerase_deHydtase"/>
</dbReference>
<dbReference type="InterPro" id="IPR036291">
    <property type="entry name" value="NAD(P)-bd_dom_sf"/>
</dbReference>
<dbReference type="EC" id="4.2.1.46" evidence="2"/>
<dbReference type="AlphaFoldDB" id="A0A5C6DVR8"/>
<dbReference type="GO" id="GO:0004029">
    <property type="term" value="F:aldehyde dehydrogenase (NAD+) activity"/>
    <property type="evidence" value="ECO:0007669"/>
    <property type="project" value="TreeGrafter"/>
</dbReference>
<name>A0A5C6DVR8_9BACT</name>
<dbReference type="RefSeq" id="WP_146600287.1">
    <property type="nucleotide sequence ID" value="NZ_SJPY01000004.1"/>
</dbReference>
<dbReference type="Proteomes" id="UP000315471">
    <property type="component" value="Unassembled WGS sequence"/>
</dbReference>
<keyword evidence="3" id="KW-1185">Reference proteome</keyword>
<reference evidence="2 3" key="1">
    <citation type="submission" date="2019-02" db="EMBL/GenBank/DDBJ databases">
        <title>Deep-cultivation of Planctomycetes and their phenomic and genomic characterization uncovers novel biology.</title>
        <authorList>
            <person name="Wiegand S."/>
            <person name="Jogler M."/>
            <person name="Boedeker C."/>
            <person name="Pinto D."/>
            <person name="Vollmers J."/>
            <person name="Rivas-Marin E."/>
            <person name="Kohn T."/>
            <person name="Peeters S.H."/>
            <person name="Heuer A."/>
            <person name="Rast P."/>
            <person name="Oberbeckmann S."/>
            <person name="Bunk B."/>
            <person name="Jeske O."/>
            <person name="Meyerdierks A."/>
            <person name="Storesund J.E."/>
            <person name="Kallscheuer N."/>
            <person name="Luecker S."/>
            <person name="Lage O.M."/>
            <person name="Pohl T."/>
            <person name="Merkel B.J."/>
            <person name="Hornburger P."/>
            <person name="Mueller R.-W."/>
            <person name="Bruemmer F."/>
            <person name="Labrenz M."/>
            <person name="Spormann A.M."/>
            <person name="Op Den Camp H."/>
            <person name="Overmann J."/>
            <person name="Amann R."/>
            <person name="Jetten M.S.M."/>
            <person name="Mascher T."/>
            <person name="Medema M.H."/>
            <person name="Devos D.P."/>
            <person name="Kaster A.-K."/>
            <person name="Ovreas L."/>
            <person name="Rohde M."/>
            <person name="Galperin M.Y."/>
            <person name="Jogler C."/>
        </authorList>
    </citation>
    <scope>NUCLEOTIDE SEQUENCE [LARGE SCALE GENOMIC DNA]</scope>
    <source>
        <strain evidence="2 3">Q31b</strain>
    </source>
</reference>
<organism evidence="2 3">
    <name type="scientific">Novipirellula aureliae</name>
    <dbReference type="NCBI Taxonomy" id="2527966"/>
    <lineage>
        <taxon>Bacteria</taxon>
        <taxon>Pseudomonadati</taxon>
        <taxon>Planctomycetota</taxon>
        <taxon>Planctomycetia</taxon>
        <taxon>Pirellulales</taxon>
        <taxon>Pirellulaceae</taxon>
        <taxon>Novipirellula</taxon>
    </lineage>
</organism>
<dbReference type="PANTHER" id="PTHR48079:SF6">
    <property type="entry name" value="NAD(P)-BINDING DOMAIN-CONTAINING PROTEIN-RELATED"/>
    <property type="match status" value="1"/>
</dbReference>
<accession>A0A5C6DVR8</accession>
<sequence length="323" mass="35263">MRVFVTGGTGLLGNNVLRQLEAAGHESVALVRQPPESKVFAGLSTRLVHGDLFSEETIDRAVADCDAVVHSAALIHLGWTRLAESMRINRDGTKAIVDACIKYDRKLLHVGTVDSIAIGSKRAPANESTPMTSSTQNIPCSYVVSKKASVETVLDGVRRGLRATIVHPGFMLGPWDWKPSSGRMIVEVSKAWRPFAPRGGASVCDVRDVAAAVIAGIEHASQDGRQYILGGHNITYFQLWKEITRRTGTRGPVTPTGPLALWVAGIVGDFKTRITNRESDINSAAIRMSSLFHWYDSSRAENELGYQIRGLEETLDDAIQWIC</sequence>
<dbReference type="Pfam" id="PF01370">
    <property type="entry name" value="Epimerase"/>
    <property type="match status" value="1"/>
</dbReference>
<dbReference type="Gene3D" id="3.40.50.720">
    <property type="entry name" value="NAD(P)-binding Rossmann-like Domain"/>
    <property type="match status" value="1"/>
</dbReference>
<dbReference type="SUPFAM" id="SSF51735">
    <property type="entry name" value="NAD(P)-binding Rossmann-fold domains"/>
    <property type="match status" value="1"/>
</dbReference>
<evidence type="ECO:0000313" key="3">
    <source>
        <dbReference type="Proteomes" id="UP000315471"/>
    </source>
</evidence>
<dbReference type="GO" id="GO:0005737">
    <property type="term" value="C:cytoplasm"/>
    <property type="evidence" value="ECO:0007669"/>
    <property type="project" value="TreeGrafter"/>
</dbReference>
<gene>
    <name evidence="2" type="primary">rmlB</name>
    <name evidence="2" type="ORF">Q31b_29320</name>
</gene>
<proteinExistence type="predicted"/>
<evidence type="ECO:0000313" key="2">
    <source>
        <dbReference type="EMBL" id="TWU41483.1"/>
    </source>
</evidence>